<dbReference type="InterPro" id="IPR001611">
    <property type="entry name" value="Leu-rich_rpt"/>
</dbReference>
<evidence type="ECO:0000256" key="3">
    <source>
        <dbReference type="SAM" id="Phobius"/>
    </source>
</evidence>
<dbReference type="Proteomes" id="UP001566132">
    <property type="component" value="Unassembled WGS sequence"/>
</dbReference>
<feature type="transmembrane region" description="Helical" evidence="3">
    <location>
        <begin position="219"/>
        <end position="236"/>
    </location>
</feature>
<keyword evidence="3" id="KW-0472">Membrane</keyword>
<evidence type="ECO:0000256" key="1">
    <source>
        <dbReference type="ARBA" id="ARBA00022614"/>
    </source>
</evidence>
<protein>
    <recommendedName>
        <fullName evidence="6">Leucine-rich repeat-containing protein 59</fullName>
    </recommendedName>
</protein>
<dbReference type="InterPro" id="IPR003591">
    <property type="entry name" value="Leu-rich_rpt_typical-subtyp"/>
</dbReference>
<keyword evidence="1" id="KW-0433">Leucine-rich repeat</keyword>
<dbReference type="EMBL" id="JBDJPC010000001">
    <property type="protein sequence ID" value="KAL1518060.1"/>
    <property type="molecule type" value="Genomic_DNA"/>
</dbReference>
<evidence type="ECO:0000256" key="2">
    <source>
        <dbReference type="ARBA" id="ARBA00022737"/>
    </source>
</evidence>
<sequence length="306" mass="35419">MVKKEKIKVKERVTDGKVDLSMSDLDDVPVKDIVALKKIYSLDLSDNRLLLLPSSFTTLTFLIMLDLSKNELKELPEDFGMLSKLQYLDLYKNNLERLPLSFGQLSALKFLDLKDNPLVPAVANVAGSCEDHKGCQQCAKNIVRFFKELQVKIDEEIQINKNVEIEENVAENKKIEKRKRGKKLKNKKIVQETPESRDDEFLGKKIKADNVTRRAKGKCVRRGCLLIFVALILWMLCSVKHPLTAKIGVYLEHFLSKLPANCQLYIRVFSDFIIKSQNYTREMLVYCKNWIYENDLFQRLISKLNN</sequence>
<dbReference type="Gene3D" id="3.80.10.10">
    <property type="entry name" value="Ribonuclease Inhibitor"/>
    <property type="match status" value="1"/>
</dbReference>
<evidence type="ECO:0008006" key="6">
    <source>
        <dbReference type="Google" id="ProtNLM"/>
    </source>
</evidence>
<keyword evidence="2" id="KW-0677">Repeat</keyword>
<dbReference type="PANTHER" id="PTHR48051">
    <property type="match status" value="1"/>
</dbReference>
<dbReference type="InterPro" id="IPR032675">
    <property type="entry name" value="LRR_dom_sf"/>
</dbReference>
<keyword evidence="3" id="KW-1133">Transmembrane helix</keyword>
<gene>
    <name evidence="4" type="ORF">ABEB36_001741</name>
</gene>
<evidence type="ECO:0000313" key="5">
    <source>
        <dbReference type="Proteomes" id="UP001566132"/>
    </source>
</evidence>
<accession>A0ABD1FGK7</accession>
<name>A0ABD1FGK7_HYPHA</name>
<dbReference type="SUPFAM" id="SSF52058">
    <property type="entry name" value="L domain-like"/>
    <property type="match status" value="1"/>
</dbReference>
<keyword evidence="5" id="KW-1185">Reference proteome</keyword>
<dbReference type="InterPro" id="IPR050216">
    <property type="entry name" value="LRR_domain-containing"/>
</dbReference>
<dbReference type="SMART" id="SM00369">
    <property type="entry name" value="LRR_TYP"/>
    <property type="match status" value="4"/>
</dbReference>
<proteinExistence type="predicted"/>
<evidence type="ECO:0000313" key="4">
    <source>
        <dbReference type="EMBL" id="KAL1518060.1"/>
    </source>
</evidence>
<keyword evidence="3" id="KW-0812">Transmembrane</keyword>
<dbReference type="Pfam" id="PF00560">
    <property type="entry name" value="LRR_1"/>
    <property type="match status" value="1"/>
</dbReference>
<comment type="caution">
    <text evidence="4">The sequence shown here is derived from an EMBL/GenBank/DDBJ whole genome shotgun (WGS) entry which is preliminary data.</text>
</comment>
<dbReference type="AlphaFoldDB" id="A0ABD1FGK7"/>
<reference evidence="4 5" key="1">
    <citation type="submission" date="2024-05" db="EMBL/GenBank/DDBJ databases">
        <title>Genetic variation in Jamaican populations of the coffee berry borer (Hypothenemus hampei).</title>
        <authorList>
            <person name="Errbii M."/>
            <person name="Myrie A."/>
        </authorList>
    </citation>
    <scope>NUCLEOTIDE SEQUENCE [LARGE SCALE GENOMIC DNA]</scope>
    <source>
        <strain evidence="4">JA-Hopewell-2020-01-JO</strain>
        <tissue evidence="4">Whole body</tissue>
    </source>
</reference>
<organism evidence="4 5">
    <name type="scientific">Hypothenemus hampei</name>
    <name type="common">Coffee berry borer</name>
    <dbReference type="NCBI Taxonomy" id="57062"/>
    <lineage>
        <taxon>Eukaryota</taxon>
        <taxon>Metazoa</taxon>
        <taxon>Ecdysozoa</taxon>
        <taxon>Arthropoda</taxon>
        <taxon>Hexapoda</taxon>
        <taxon>Insecta</taxon>
        <taxon>Pterygota</taxon>
        <taxon>Neoptera</taxon>
        <taxon>Endopterygota</taxon>
        <taxon>Coleoptera</taxon>
        <taxon>Polyphaga</taxon>
        <taxon>Cucujiformia</taxon>
        <taxon>Curculionidae</taxon>
        <taxon>Scolytinae</taxon>
        <taxon>Hypothenemus</taxon>
    </lineage>
</organism>
<dbReference type="Pfam" id="PF13855">
    <property type="entry name" value="LRR_8"/>
    <property type="match status" value="1"/>
</dbReference>
<dbReference type="PANTHER" id="PTHR48051:SF42">
    <property type="entry name" value="LEUCINE-RICH REPEAT-CONTAINING PROTEIN 18-LIKE"/>
    <property type="match status" value="1"/>
</dbReference>